<dbReference type="GO" id="GO:0008270">
    <property type="term" value="F:zinc ion binding"/>
    <property type="evidence" value="ECO:0007669"/>
    <property type="project" value="InterPro"/>
</dbReference>
<evidence type="ECO:0000256" key="2">
    <source>
        <dbReference type="ARBA" id="ARBA00023125"/>
    </source>
</evidence>
<gene>
    <name evidence="7" type="ORF">FOA43_002470</name>
</gene>
<feature type="compositionally biased region" description="Basic and acidic residues" evidence="5">
    <location>
        <begin position="35"/>
        <end position="55"/>
    </location>
</feature>
<feature type="domain" description="Zn(2)-C6 fungal-type" evidence="6">
    <location>
        <begin position="80"/>
        <end position="108"/>
    </location>
</feature>
<feature type="region of interest" description="Disordered" evidence="5">
    <location>
        <begin position="205"/>
        <end position="264"/>
    </location>
</feature>
<evidence type="ECO:0000256" key="4">
    <source>
        <dbReference type="ARBA" id="ARBA00023242"/>
    </source>
</evidence>
<dbReference type="KEGG" id="bnn:FOA43_002470"/>
<accession>A0A875RV06</accession>
<dbReference type="AlphaFoldDB" id="A0A875RV06"/>
<dbReference type="PROSITE" id="PS00463">
    <property type="entry name" value="ZN2_CY6_FUNGAL_1"/>
    <property type="match status" value="1"/>
</dbReference>
<keyword evidence="3" id="KW-0804">Transcription</keyword>
<feature type="region of interest" description="Disordered" evidence="5">
    <location>
        <begin position="923"/>
        <end position="963"/>
    </location>
</feature>
<keyword evidence="2" id="KW-0238">DNA-binding</keyword>
<proteinExistence type="predicted"/>
<dbReference type="InterPro" id="IPR021858">
    <property type="entry name" value="Fun_TF"/>
</dbReference>
<name>A0A875RV06_EENNA</name>
<evidence type="ECO:0000259" key="6">
    <source>
        <dbReference type="PROSITE" id="PS50048"/>
    </source>
</evidence>
<feature type="compositionally biased region" description="Basic and acidic residues" evidence="5">
    <location>
        <begin position="1"/>
        <end position="18"/>
    </location>
</feature>
<sequence length="1103" mass="123109">MSDNDKDTREDKARDEGQAKLGGGPAKLDGGPAKLDGEPAKLDGEPAKLDERPPEETPEELQEVSQPLRKKPKRTKTFNGCYTCRRRKIACDLGRPTCMKCRKSGYVCEGYDVKLRWSQPIKFDKYGSQLPGIFNQETKYCQRRAIAFVKYSDKDAYHLYDEMDRDLASLHNRHMPDMANFTVITGHFGVFRGEPYRGKKMSRAVTVETVPRSRSASRASLRTPATPSSVASASSTANGSSLMMSESDSIRQNRQIQQAQHPQPRLGASYFPAVVSGSYQTQGSLERAGNPGNEWLSTELLDAALLTASAINGDTHFLDMFKPDDLDGVYGGVNSTTANSNVNTSSSLLAPGQGSFVTPRSGAMSAMAANMGGAGGVGGAGGAGGFTNADNTNPSGATGPTGITDAYDTVSDNMLHLLFQGRDTNRPDEDAISESTTHSNGTSTLIGANESTTPADATNTNNKFSRSDKPISNNLIGIHAGNGAKMPKTIMEILSTTPLPKSLAIDQFGIPTTSLNVHPMTRYLLNYYIEDVADMMTVIPLPKNPWKFIYFPRALMAVGELSALGRTSNARNGLLNALLAVSAFNLQSKFVRGSDEMKYYVNLGIQLRQQATNFLNKCLQEDVLRQKYKDVLVAVLSMVTIDVVWGTMSACKIHLDHCEKIIEKKMKVKKKLSSKAIILHRIFSSLKLIQDSTCIDNISLNEIFLNEKNYKSFLMGAKPTPEQLEKYFNNHFRDMFRGSRLRRLFARSIHGRKEKRGESSSLSASASSFDDVFKQKSPSTSPVSVRRGTYNERIADNGKVRIEYIMNNEEDMDTVGSHRTRDDSSTMDKGIPAFIDITRSSFQPSKNKLDDKVVSSDAIYGLPNSLILMFSEVVHLAKFKRYRSENKLDMPLFFNELAAQLEFKLLTWKLEWKLTKYDDIKREKNKSGSDSDTDSDTEAEAETEAETETGAETGAETEGSKHHKNFISPRHEGIYHHVMSFYYGLIIYFYRFVEDVNPMYLQDRIEKVLHHLNAIQDILEKHPETSYIIPLFWQGFIAGSEAMTLYLQNGFNLWGQHIAQTGIGTYWNARQIMLEIWRRKNHNVKNSSWVDVLRDWKTNVMLT</sequence>
<dbReference type="GO" id="GO:0003677">
    <property type="term" value="F:DNA binding"/>
    <property type="evidence" value="ECO:0007669"/>
    <property type="project" value="UniProtKB-KW"/>
</dbReference>
<evidence type="ECO:0000256" key="5">
    <source>
        <dbReference type="SAM" id="MobiDB-lite"/>
    </source>
</evidence>
<dbReference type="PANTHER" id="PTHR31069">
    <property type="entry name" value="OLEATE-ACTIVATED TRANSCRIPTION FACTOR 1-RELATED"/>
    <property type="match status" value="1"/>
</dbReference>
<evidence type="ECO:0000256" key="1">
    <source>
        <dbReference type="ARBA" id="ARBA00023015"/>
    </source>
</evidence>
<feature type="compositionally biased region" description="Low complexity" evidence="5">
    <location>
        <begin position="212"/>
        <end position="241"/>
    </location>
</feature>
<keyword evidence="1" id="KW-0805">Transcription regulation</keyword>
<keyword evidence="8" id="KW-1185">Reference proteome</keyword>
<dbReference type="GeneID" id="62195871"/>
<dbReference type="InterPro" id="IPR001138">
    <property type="entry name" value="Zn2Cys6_DnaBD"/>
</dbReference>
<dbReference type="SUPFAM" id="SSF57701">
    <property type="entry name" value="Zn2/Cys6 DNA-binding domain"/>
    <property type="match status" value="1"/>
</dbReference>
<feature type="compositionally biased region" description="Polar residues" evidence="5">
    <location>
        <begin position="433"/>
        <end position="468"/>
    </location>
</feature>
<dbReference type="PROSITE" id="PS50048">
    <property type="entry name" value="ZN2_CY6_FUNGAL_2"/>
    <property type="match status" value="1"/>
</dbReference>
<dbReference type="EMBL" id="CP064813">
    <property type="protein sequence ID" value="QPG75127.1"/>
    <property type="molecule type" value="Genomic_DNA"/>
</dbReference>
<dbReference type="PANTHER" id="PTHR31069:SF32">
    <property type="entry name" value="ARGININE METABOLISM REGULATION PROTEIN II"/>
    <property type="match status" value="1"/>
</dbReference>
<dbReference type="SMART" id="SM00066">
    <property type="entry name" value="GAL4"/>
    <property type="match status" value="1"/>
</dbReference>
<dbReference type="Pfam" id="PF11951">
    <property type="entry name" value="Fungal_trans_2"/>
    <property type="match status" value="1"/>
</dbReference>
<dbReference type="Proteomes" id="UP000662931">
    <property type="component" value="Chromosome 2"/>
</dbReference>
<evidence type="ECO:0000256" key="3">
    <source>
        <dbReference type="ARBA" id="ARBA00023163"/>
    </source>
</evidence>
<dbReference type="Gene3D" id="4.10.240.10">
    <property type="entry name" value="Zn(2)-C6 fungal-type DNA-binding domain"/>
    <property type="match status" value="1"/>
</dbReference>
<feature type="region of interest" description="Disordered" evidence="5">
    <location>
        <begin position="422"/>
        <end position="468"/>
    </location>
</feature>
<dbReference type="RefSeq" id="XP_038778692.1">
    <property type="nucleotide sequence ID" value="XM_038922764.1"/>
</dbReference>
<evidence type="ECO:0000313" key="7">
    <source>
        <dbReference type="EMBL" id="QPG75127.1"/>
    </source>
</evidence>
<dbReference type="OrthoDB" id="3477330at2759"/>
<dbReference type="GO" id="GO:0000981">
    <property type="term" value="F:DNA-binding transcription factor activity, RNA polymerase II-specific"/>
    <property type="evidence" value="ECO:0007669"/>
    <property type="project" value="InterPro"/>
</dbReference>
<organism evidence="7 8">
    <name type="scientific">Eeniella nana</name>
    <name type="common">Yeast</name>
    <name type="synonym">Brettanomyces nanus</name>
    <dbReference type="NCBI Taxonomy" id="13502"/>
    <lineage>
        <taxon>Eukaryota</taxon>
        <taxon>Fungi</taxon>
        <taxon>Dikarya</taxon>
        <taxon>Ascomycota</taxon>
        <taxon>Saccharomycotina</taxon>
        <taxon>Pichiomycetes</taxon>
        <taxon>Pichiales</taxon>
        <taxon>Pichiaceae</taxon>
        <taxon>Brettanomyces</taxon>
    </lineage>
</organism>
<dbReference type="InterPro" id="IPR050675">
    <property type="entry name" value="OAF3"/>
</dbReference>
<feature type="region of interest" description="Disordered" evidence="5">
    <location>
        <begin position="1"/>
        <end position="73"/>
    </location>
</feature>
<dbReference type="Pfam" id="PF00172">
    <property type="entry name" value="Zn_clus"/>
    <property type="match status" value="1"/>
</dbReference>
<keyword evidence="4" id="KW-0539">Nucleus</keyword>
<evidence type="ECO:0000313" key="8">
    <source>
        <dbReference type="Proteomes" id="UP000662931"/>
    </source>
</evidence>
<protein>
    <recommendedName>
        <fullName evidence="6">Zn(2)-C6 fungal-type domain-containing protein</fullName>
    </recommendedName>
</protein>
<feature type="compositionally biased region" description="Acidic residues" evidence="5">
    <location>
        <begin position="931"/>
        <end position="949"/>
    </location>
</feature>
<feature type="compositionally biased region" description="Polar residues" evidence="5">
    <location>
        <begin position="242"/>
        <end position="261"/>
    </location>
</feature>
<reference evidence="7" key="1">
    <citation type="submission" date="2020-10" db="EMBL/GenBank/DDBJ databases">
        <authorList>
            <person name="Roach M.J.R."/>
        </authorList>
    </citation>
    <scope>NUCLEOTIDE SEQUENCE</scope>
    <source>
        <strain evidence="7">CBS 1945</strain>
    </source>
</reference>
<dbReference type="CDD" id="cd00067">
    <property type="entry name" value="GAL4"/>
    <property type="match status" value="1"/>
</dbReference>
<dbReference type="InterPro" id="IPR036864">
    <property type="entry name" value="Zn2-C6_fun-type_DNA-bd_sf"/>
</dbReference>